<evidence type="ECO:0000256" key="1">
    <source>
        <dbReference type="SAM" id="Phobius"/>
    </source>
</evidence>
<keyword evidence="1" id="KW-0472">Membrane</keyword>
<comment type="caution">
    <text evidence="2">The sequence shown here is derived from an EMBL/GenBank/DDBJ whole genome shotgun (WGS) entry which is preliminary data.</text>
</comment>
<dbReference type="EMBL" id="JAGQLF010000013">
    <property type="protein sequence ID" value="MCA9386718.1"/>
    <property type="molecule type" value="Genomic_DNA"/>
</dbReference>
<evidence type="ECO:0000313" key="3">
    <source>
        <dbReference type="Proteomes" id="UP000714915"/>
    </source>
</evidence>
<feature type="transmembrane region" description="Helical" evidence="1">
    <location>
        <begin position="42"/>
        <end position="66"/>
    </location>
</feature>
<proteinExistence type="predicted"/>
<reference evidence="2" key="2">
    <citation type="journal article" date="2021" name="Microbiome">
        <title>Successional dynamics and alternative stable states in a saline activated sludge microbial community over 9 years.</title>
        <authorList>
            <person name="Wang Y."/>
            <person name="Ye J."/>
            <person name="Ju F."/>
            <person name="Liu L."/>
            <person name="Boyd J.A."/>
            <person name="Deng Y."/>
            <person name="Parks D.H."/>
            <person name="Jiang X."/>
            <person name="Yin X."/>
            <person name="Woodcroft B.J."/>
            <person name="Tyson G.W."/>
            <person name="Hugenholtz P."/>
            <person name="Polz M.F."/>
            <person name="Zhang T."/>
        </authorList>
    </citation>
    <scope>NUCLEOTIDE SEQUENCE</scope>
    <source>
        <strain evidence="2">HKST-UBA09</strain>
    </source>
</reference>
<evidence type="ECO:0000313" key="2">
    <source>
        <dbReference type="EMBL" id="MCA9386718.1"/>
    </source>
</evidence>
<dbReference type="AlphaFoldDB" id="A0A955LAT6"/>
<organism evidence="2 3">
    <name type="scientific">Candidatus Dojkabacteria bacterium</name>
    <dbReference type="NCBI Taxonomy" id="2099670"/>
    <lineage>
        <taxon>Bacteria</taxon>
        <taxon>Candidatus Dojkabacteria</taxon>
    </lineage>
</organism>
<dbReference type="Proteomes" id="UP000714915">
    <property type="component" value="Unassembled WGS sequence"/>
</dbReference>
<keyword evidence="1" id="KW-1133">Transmembrane helix</keyword>
<name>A0A955LAT6_9BACT</name>
<protein>
    <submittedName>
        <fullName evidence="2">Uncharacterized protein</fullName>
    </submittedName>
</protein>
<reference evidence="2" key="1">
    <citation type="submission" date="2020-04" db="EMBL/GenBank/DDBJ databases">
        <authorList>
            <person name="Zhang T."/>
        </authorList>
    </citation>
    <scope>NUCLEOTIDE SEQUENCE</scope>
    <source>
        <strain evidence="2">HKST-UBA09</strain>
    </source>
</reference>
<keyword evidence="1" id="KW-0812">Transmembrane</keyword>
<accession>A0A955LAT6</accession>
<gene>
    <name evidence="2" type="ORF">KC669_01660</name>
</gene>
<sequence length="249" mass="28243">MEDKKTELIEESPSTLGKEIQKETGVEKETKKISKKNRVQNMLFAFITLCFCCVIFSVFLGGIVTYQSITGKELFNIEINLPSILKKDNSSNDNSEYDDEEVQVKGNSKSDKELAIEFNNEVVNLQLSLIGHFQNLGSKVNTKEIEVVDRAFSDSLGASYKATQKIKEIEVVEGGEKLQIAAENLFQFYLDVLANDYSVLVEELRLTGNISQESIDNLSEKISNNEEKFDLEFRYAQEELADKYGFQIQ</sequence>